<accession>A0A8C0HU37</accession>
<name>A0A8C0HU37_BALMU</name>
<evidence type="ECO:0000313" key="1">
    <source>
        <dbReference type="Ensembl" id="ENSBMSP00010002778.1"/>
    </source>
</evidence>
<proteinExistence type="predicted"/>
<protein>
    <submittedName>
        <fullName evidence="1">Zinc finger protein 774</fullName>
    </submittedName>
</protein>
<dbReference type="GeneTree" id="ENSGT00940000163116"/>
<gene>
    <name evidence="1" type="primary">ZNF774</name>
</gene>
<sequence>MWLGTSGTSGLPGHCLASPLQGYHPAQLEEWALKGISRPSAISQLEQKEEPWVLPLQNFEARKILRESHTGSFILCTSIVLYLIENG</sequence>
<reference evidence="1" key="1">
    <citation type="submission" date="2023-09" db="UniProtKB">
        <authorList>
            <consortium name="Ensembl"/>
        </authorList>
    </citation>
    <scope>IDENTIFICATION</scope>
</reference>
<dbReference type="AlphaFoldDB" id="A0A8C0HU37"/>
<dbReference type="Ensembl" id="ENSBMST00010003062.1">
    <property type="protein sequence ID" value="ENSBMSP00010002778.1"/>
    <property type="gene ID" value="ENSBMSG00010002074.1"/>
</dbReference>
<organism evidence="1">
    <name type="scientific">Balaenoptera musculus</name>
    <name type="common">Blue whale</name>
    <dbReference type="NCBI Taxonomy" id="9771"/>
    <lineage>
        <taxon>Eukaryota</taxon>
        <taxon>Metazoa</taxon>
        <taxon>Chordata</taxon>
        <taxon>Craniata</taxon>
        <taxon>Vertebrata</taxon>
        <taxon>Euteleostomi</taxon>
        <taxon>Mammalia</taxon>
        <taxon>Eutheria</taxon>
        <taxon>Laurasiatheria</taxon>
        <taxon>Artiodactyla</taxon>
        <taxon>Whippomorpha</taxon>
        <taxon>Cetacea</taxon>
        <taxon>Mysticeti</taxon>
        <taxon>Balaenopteridae</taxon>
        <taxon>Balaenoptera</taxon>
    </lineage>
</organism>